<accession>A0ABQ9HKH4</accession>
<evidence type="ECO:0000313" key="3">
    <source>
        <dbReference type="Proteomes" id="UP001159363"/>
    </source>
</evidence>
<organism evidence="2 3">
    <name type="scientific">Dryococelus australis</name>
    <dbReference type="NCBI Taxonomy" id="614101"/>
    <lineage>
        <taxon>Eukaryota</taxon>
        <taxon>Metazoa</taxon>
        <taxon>Ecdysozoa</taxon>
        <taxon>Arthropoda</taxon>
        <taxon>Hexapoda</taxon>
        <taxon>Insecta</taxon>
        <taxon>Pterygota</taxon>
        <taxon>Neoptera</taxon>
        <taxon>Polyneoptera</taxon>
        <taxon>Phasmatodea</taxon>
        <taxon>Verophasmatodea</taxon>
        <taxon>Anareolatae</taxon>
        <taxon>Phasmatidae</taxon>
        <taxon>Eurycanthinae</taxon>
        <taxon>Dryococelus</taxon>
    </lineage>
</organism>
<evidence type="ECO:0000256" key="1">
    <source>
        <dbReference type="SAM" id="MobiDB-lite"/>
    </source>
</evidence>
<keyword evidence="3" id="KW-1185">Reference proteome</keyword>
<sequence length="182" mass="20378">MGLEYKATKNAVFITHNSKHSHAKNSCITVNGQEVTNHFRQTASPFIFLCGRINRAYKEKDSVNLQQCSRNKVVSWSSLHQGGPSDLLSANRRWSYDTATYRPDAAAPSSEKAAIPNVWVHLPDHGTADSASSFGRADQVSECLPEPLQRDNQYPVPSIPHQFWEPQDGLGYQHQQEHRGHG</sequence>
<evidence type="ECO:0000313" key="2">
    <source>
        <dbReference type="EMBL" id="KAJ8884822.1"/>
    </source>
</evidence>
<dbReference type="EMBL" id="JARBHB010000004">
    <property type="protein sequence ID" value="KAJ8884822.1"/>
    <property type="molecule type" value="Genomic_DNA"/>
</dbReference>
<reference evidence="2 3" key="1">
    <citation type="submission" date="2023-02" db="EMBL/GenBank/DDBJ databases">
        <title>LHISI_Scaffold_Assembly.</title>
        <authorList>
            <person name="Stuart O.P."/>
            <person name="Cleave R."/>
            <person name="Magrath M.J.L."/>
            <person name="Mikheyev A.S."/>
        </authorList>
    </citation>
    <scope>NUCLEOTIDE SEQUENCE [LARGE SCALE GENOMIC DNA]</scope>
    <source>
        <strain evidence="2">Daus_M_001</strain>
        <tissue evidence="2">Leg muscle</tissue>
    </source>
</reference>
<protein>
    <submittedName>
        <fullName evidence="2">Uncharacterized protein</fullName>
    </submittedName>
</protein>
<proteinExistence type="predicted"/>
<name>A0ABQ9HKH4_9NEOP</name>
<gene>
    <name evidence="2" type="ORF">PR048_011018</name>
</gene>
<comment type="caution">
    <text evidence="2">The sequence shown here is derived from an EMBL/GenBank/DDBJ whole genome shotgun (WGS) entry which is preliminary data.</text>
</comment>
<dbReference type="Proteomes" id="UP001159363">
    <property type="component" value="Chromosome X"/>
</dbReference>
<feature type="region of interest" description="Disordered" evidence="1">
    <location>
        <begin position="148"/>
        <end position="182"/>
    </location>
</feature>